<evidence type="ECO:0000313" key="4">
    <source>
        <dbReference type="Proteomes" id="UP000181917"/>
    </source>
</evidence>
<dbReference type="InterPro" id="IPR013538">
    <property type="entry name" value="ASHA1/2-like_C"/>
</dbReference>
<evidence type="ECO:0000313" key="3">
    <source>
        <dbReference type="EMBL" id="SDQ53735.1"/>
    </source>
</evidence>
<proteinExistence type="inferred from homology"/>
<dbReference type="Pfam" id="PF08327">
    <property type="entry name" value="AHSA1"/>
    <property type="match status" value="1"/>
</dbReference>
<dbReference type="OrthoDB" id="4549061at2"/>
<keyword evidence="4" id="KW-1185">Reference proteome</keyword>
<dbReference type="AlphaFoldDB" id="A0A1H1BP16"/>
<dbReference type="Gene3D" id="3.30.530.20">
    <property type="match status" value="1"/>
</dbReference>
<gene>
    <name evidence="3" type="ORF">SAMN04489742_1502</name>
</gene>
<protein>
    <submittedName>
        <fullName evidence="3">Activator of Hsp90 ATPase homolog 1-like protein</fullName>
    </submittedName>
</protein>
<reference evidence="3 4" key="1">
    <citation type="submission" date="2016-10" db="EMBL/GenBank/DDBJ databases">
        <authorList>
            <person name="de Groot N.N."/>
        </authorList>
    </citation>
    <scope>NUCLEOTIDE SEQUENCE [LARGE SCALE GENOMIC DNA]</scope>
    <source>
        <strain evidence="3 4">DSM 20117</strain>
    </source>
</reference>
<organism evidence="3 4">
    <name type="scientific">Crystallibacter crystallopoietes</name>
    <dbReference type="NCBI Taxonomy" id="37928"/>
    <lineage>
        <taxon>Bacteria</taxon>
        <taxon>Bacillati</taxon>
        <taxon>Actinomycetota</taxon>
        <taxon>Actinomycetes</taxon>
        <taxon>Micrococcales</taxon>
        <taxon>Micrococcaceae</taxon>
        <taxon>Crystallibacter</taxon>
    </lineage>
</organism>
<dbReference type="SUPFAM" id="SSF55961">
    <property type="entry name" value="Bet v1-like"/>
    <property type="match status" value="1"/>
</dbReference>
<dbReference type="InterPro" id="IPR023393">
    <property type="entry name" value="START-like_dom_sf"/>
</dbReference>
<dbReference type="Proteomes" id="UP000181917">
    <property type="component" value="Unassembled WGS sequence"/>
</dbReference>
<dbReference type="RefSeq" id="WP_074699879.1">
    <property type="nucleotide sequence ID" value="NZ_CP018863.1"/>
</dbReference>
<dbReference type="STRING" id="37928.SAMN04489742_1502"/>
<name>A0A1H1BP16_9MICC</name>
<dbReference type="EMBL" id="FNKH01000002">
    <property type="protein sequence ID" value="SDQ53735.1"/>
    <property type="molecule type" value="Genomic_DNA"/>
</dbReference>
<feature type="domain" description="Activator of Hsp90 ATPase homologue 1/2-like C-terminal" evidence="2">
    <location>
        <begin position="57"/>
        <end position="131"/>
    </location>
</feature>
<comment type="similarity">
    <text evidence="1">Belongs to the AHA1 family.</text>
</comment>
<evidence type="ECO:0000256" key="1">
    <source>
        <dbReference type="ARBA" id="ARBA00006817"/>
    </source>
</evidence>
<evidence type="ECO:0000259" key="2">
    <source>
        <dbReference type="Pfam" id="PF08327"/>
    </source>
</evidence>
<dbReference type="KEGG" id="acry:AC20117_09850"/>
<sequence>MTPTGLTQDAGWEMGVRKTVPAPLPQVWDFLIGEGLPLWLGETALGTRRRDQYETADGTRGEIRSFHPHERIRLTWEPQDWDHDSILQITLMQVQAGTTIGFHQEHLASAAEREKMLDHWHDVADRIAAALGKRRTR</sequence>
<accession>A0A1H1BP16</accession>